<feature type="region of interest" description="Disordered" evidence="1">
    <location>
        <begin position="1"/>
        <end position="23"/>
    </location>
</feature>
<keyword evidence="3" id="KW-1185">Reference proteome</keyword>
<dbReference type="InterPro" id="IPR011043">
    <property type="entry name" value="Gal_Oxase/kelch_b-propeller"/>
</dbReference>
<sequence length="784" mass="78514">MTSSGAADLGGLRQRPPSLPAGVPAQRAAAAAGGAWAREHGAPVLGPDPLAAAVAGDQVWVGGGFTYGVAAMASGTYQRVAHWDGTGWRRMGEGVDGTVHALAVHGGDVWAGGEFTVADGRVQALRLARWDGAAWHAVAGGVSDPERTYGTRVAALACDGRTLVVGGVFTRAGDVPAASLAALDLATGTWSDLGGGVASSWSSEPSEVRALALHGRTVWVGGRFDLAGGAGGVPCGGLAAVDLDTGAWTPAPGGGLTDDGTTGGVTALALDPATGALHVGGSFTRAGDVGAWNLAVLRDGRWSSLGDVSSYGGTSASVEALAVSGGRLFLGGGFTAVGGAAVEHLAQWDGAAWSGVGEGLDNVVRALAPVEGGGVVVLGDFGVSGTLRLEHGAVWTGTGWRTFGQGVLSDPYGGGTVSAVVPVGDGAYVGGLFDQAGHLPAGSVARWDGTGWDTMAGGVGAAISHGQVFAMLELDGDLYVAGRFDTAGGRVVRNIARWDGAAWHPLGDGLSDAAHALAAVGGKLYVGGTFALAGRVAAGHLACWDPAAQEWSAVGGAPTYDHDIRALEVVGDRWLVVGGTFQRFFAQGTTVVEGLWGLCLFDTAHEPSEDLLRGYHLLEGVSRYGAPGWVHALRVVGGDLYVGGWFDVAGIMALGERPSAGFPASNLAVWHFAGDGTWEGVGGGTDRQVQALAAVDGALVAAGWFATAGATGAARVARYDPGTRSWEPLGDGLGDGARGGSWALAVAHHPATGVWVGGEFPEAGGAPSANLARWGGPGPEGVSP</sequence>
<dbReference type="SUPFAM" id="SSF50965">
    <property type="entry name" value="Galactose oxidase, central domain"/>
    <property type="match status" value="3"/>
</dbReference>
<comment type="caution">
    <text evidence="2">The sequence shown here is derived from an EMBL/GenBank/DDBJ whole genome shotgun (WGS) entry which is preliminary data.</text>
</comment>
<evidence type="ECO:0000313" key="3">
    <source>
        <dbReference type="Proteomes" id="UP000265614"/>
    </source>
</evidence>
<evidence type="ECO:0008006" key="4">
    <source>
        <dbReference type="Google" id="ProtNLM"/>
    </source>
</evidence>
<accession>A0A3A3YU98</accession>
<dbReference type="Gene3D" id="2.120.10.80">
    <property type="entry name" value="Kelch-type beta propeller"/>
    <property type="match status" value="2"/>
</dbReference>
<evidence type="ECO:0000256" key="1">
    <source>
        <dbReference type="SAM" id="MobiDB-lite"/>
    </source>
</evidence>
<organism evidence="2 3">
    <name type="scientific">Vallicoccus soli</name>
    <dbReference type="NCBI Taxonomy" id="2339232"/>
    <lineage>
        <taxon>Bacteria</taxon>
        <taxon>Bacillati</taxon>
        <taxon>Actinomycetota</taxon>
        <taxon>Actinomycetes</taxon>
        <taxon>Motilibacterales</taxon>
        <taxon>Vallicoccaceae</taxon>
        <taxon>Vallicoccus</taxon>
    </lineage>
</organism>
<proteinExistence type="predicted"/>
<dbReference type="EMBL" id="QZEZ01000008">
    <property type="protein sequence ID" value="RJK93829.1"/>
    <property type="molecule type" value="Genomic_DNA"/>
</dbReference>
<reference evidence="2 3" key="1">
    <citation type="submission" date="2018-09" db="EMBL/GenBank/DDBJ databases">
        <title>YIM 75000 draft genome.</title>
        <authorList>
            <person name="Tang S."/>
            <person name="Feng Y."/>
        </authorList>
    </citation>
    <scope>NUCLEOTIDE SEQUENCE [LARGE SCALE GENOMIC DNA]</scope>
    <source>
        <strain evidence="2 3">YIM 75000</strain>
    </source>
</reference>
<name>A0A3A3YU98_9ACTN</name>
<dbReference type="RefSeq" id="WP_119951500.1">
    <property type="nucleotide sequence ID" value="NZ_QZEZ01000008.1"/>
</dbReference>
<dbReference type="AlphaFoldDB" id="A0A3A3YU98"/>
<dbReference type="OrthoDB" id="9802683at2"/>
<protein>
    <recommendedName>
        <fullName evidence="4">Galactose oxidase</fullName>
    </recommendedName>
</protein>
<dbReference type="InterPro" id="IPR015915">
    <property type="entry name" value="Kelch-typ_b-propeller"/>
</dbReference>
<dbReference type="Proteomes" id="UP000265614">
    <property type="component" value="Unassembled WGS sequence"/>
</dbReference>
<evidence type="ECO:0000313" key="2">
    <source>
        <dbReference type="EMBL" id="RJK93829.1"/>
    </source>
</evidence>
<gene>
    <name evidence="2" type="ORF">D5H78_16055</name>
</gene>